<gene>
    <name evidence="1" type="ORF">J2S44_002895</name>
</gene>
<evidence type="ECO:0000313" key="1">
    <source>
        <dbReference type="EMBL" id="MDR7322645.1"/>
    </source>
</evidence>
<proteinExistence type="predicted"/>
<reference evidence="1 2" key="1">
    <citation type="submission" date="2023-07" db="EMBL/GenBank/DDBJ databases">
        <title>Sequencing the genomes of 1000 actinobacteria strains.</title>
        <authorList>
            <person name="Klenk H.-P."/>
        </authorList>
    </citation>
    <scope>NUCLEOTIDE SEQUENCE [LARGE SCALE GENOMIC DNA]</scope>
    <source>
        <strain evidence="1 2">DSM 44711</strain>
    </source>
</reference>
<accession>A0AAE4CS56</accession>
<dbReference type="AlphaFoldDB" id="A0AAE4CS56"/>
<protein>
    <submittedName>
        <fullName evidence="1">Uncharacterized protein</fullName>
    </submittedName>
</protein>
<dbReference type="EMBL" id="JAVDYC010000001">
    <property type="protein sequence ID" value="MDR7322645.1"/>
    <property type="molecule type" value="Genomic_DNA"/>
</dbReference>
<dbReference type="Proteomes" id="UP001183629">
    <property type="component" value="Unassembled WGS sequence"/>
</dbReference>
<organism evidence="1 2">
    <name type="scientific">Catenuloplanes niger</name>
    <dbReference type="NCBI Taxonomy" id="587534"/>
    <lineage>
        <taxon>Bacteria</taxon>
        <taxon>Bacillati</taxon>
        <taxon>Actinomycetota</taxon>
        <taxon>Actinomycetes</taxon>
        <taxon>Micromonosporales</taxon>
        <taxon>Micromonosporaceae</taxon>
        <taxon>Catenuloplanes</taxon>
    </lineage>
</organism>
<evidence type="ECO:0000313" key="2">
    <source>
        <dbReference type="Proteomes" id="UP001183629"/>
    </source>
</evidence>
<keyword evidence="2" id="KW-1185">Reference proteome</keyword>
<name>A0AAE4CS56_9ACTN</name>
<comment type="caution">
    <text evidence="1">The sequence shown here is derived from an EMBL/GenBank/DDBJ whole genome shotgun (WGS) entry which is preliminary data.</text>
</comment>
<dbReference type="RefSeq" id="WP_310413341.1">
    <property type="nucleotide sequence ID" value="NZ_JAVDYC010000001.1"/>
</dbReference>
<sequence length="271" mass="29035">MVRSTDRQRLWSACILNALHGGVHVADHVRSLGLLLSHARAQSAPVYAHATLARGAFESAALVRWLLADGEPFATRFGRGIALLAEDTGNAARAAGQLAGTAYLPAPALIEERRKKEFLARLTAAQIETTLNASETITHVRVVGGTEPLSVKTQISTLVKEAFADLPAVYSLLSGVAHARPWGLADSAQVAGRDVSWRAEPVEVVNSALICLLAAHRTAAAFASYRGFPDDPDVQQMRRRHADLDRDLVTYGREHRNLAGLRPVGGFLAGG</sequence>